<dbReference type="Gene3D" id="1.10.8.1120">
    <property type="entry name" value="Histone RNA hairpin-binding protein RNA-binding domain"/>
    <property type="match status" value="1"/>
</dbReference>
<dbReference type="Pfam" id="PF15247">
    <property type="entry name" value="SLBP_RNA_bind"/>
    <property type="match status" value="1"/>
</dbReference>
<evidence type="ECO:0000256" key="1">
    <source>
        <dbReference type="ARBA" id="ARBA00006151"/>
    </source>
</evidence>
<evidence type="ECO:0000313" key="5">
    <source>
        <dbReference type="EMBL" id="SIO73717.1"/>
    </source>
</evidence>
<feature type="region of interest" description="Disordered" evidence="3">
    <location>
        <begin position="132"/>
        <end position="168"/>
    </location>
</feature>
<comment type="similarity">
    <text evidence="1">Belongs to the SLBP family.</text>
</comment>
<keyword evidence="6" id="KW-1185">Reference proteome</keyword>
<keyword evidence="2" id="KW-0694">RNA-binding</keyword>
<reference evidence="5 6" key="3">
    <citation type="journal article" date="2016" name="Sci. Rep.">
        <title>Genome-wide diversity and gene expression profiling of Babesia microti isolates identify polymorphic genes that mediate host-pathogen interactions.</title>
        <authorList>
            <person name="Silva J.C."/>
            <person name="Cornillot E."/>
            <person name="McCracken C."/>
            <person name="Usmani-Brown S."/>
            <person name="Dwivedi A."/>
            <person name="Ifeonu O.O."/>
            <person name="Crabtree J."/>
            <person name="Gotia H.T."/>
            <person name="Virji A.Z."/>
            <person name="Reynes C."/>
            <person name="Colinge J."/>
            <person name="Kumar V."/>
            <person name="Lawres L."/>
            <person name="Pazzi J.E."/>
            <person name="Pablo J.V."/>
            <person name="Hung C."/>
            <person name="Brancato J."/>
            <person name="Kumari P."/>
            <person name="Orvis J."/>
            <person name="Tretina K."/>
            <person name="Chibucos M."/>
            <person name="Ott S."/>
            <person name="Sadzewicz L."/>
            <person name="Sengamalay N."/>
            <person name="Shetty A.C."/>
            <person name="Su Q."/>
            <person name="Tallon L."/>
            <person name="Fraser C.M."/>
            <person name="Frutos R."/>
            <person name="Molina D.M."/>
            <person name="Krause P.J."/>
            <person name="Ben Mamoun C."/>
        </authorList>
    </citation>
    <scope>NUCLEOTIDE SEQUENCE [LARGE SCALE GENOMIC DNA]</scope>
    <source>
        <strain evidence="5 6">RI</strain>
    </source>
</reference>
<organism evidence="5 6">
    <name type="scientific">Babesia microti (strain RI)</name>
    <dbReference type="NCBI Taxonomy" id="1133968"/>
    <lineage>
        <taxon>Eukaryota</taxon>
        <taxon>Sar</taxon>
        <taxon>Alveolata</taxon>
        <taxon>Apicomplexa</taxon>
        <taxon>Aconoidasida</taxon>
        <taxon>Piroplasmida</taxon>
        <taxon>Babesiidae</taxon>
        <taxon>Babesia</taxon>
    </lineage>
</organism>
<dbReference type="Proteomes" id="UP000002899">
    <property type="component" value="Chromosome IV"/>
</dbReference>
<accession>A0A1N6LXW8</accession>
<dbReference type="GO" id="GO:0005737">
    <property type="term" value="C:cytoplasm"/>
    <property type="evidence" value="ECO:0007669"/>
    <property type="project" value="TreeGrafter"/>
</dbReference>
<dbReference type="GO" id="GO:0051028">
    <property type="term" value="P:mRNA transport"/>
    <property type="evidence" value="ECO:0007669"/>
    <property type="project" value="TreeGrafter"/>
</dbReference>
<dbReference type="InterPro" id="IPR038294">
    <property type="entry name" value="SLBP_RNA_bind_sf"/>
</dbReference>
<dbReference type="InterPro" id="IPR026502">
    <property type="entry name" value="SLBP1/SLBP2"/>
</dbReference>
<evidence type="ECO:0000313" key="6">
    <source>
        <dbReference type="Proteomes" id="UP000002899"/>
    </source>
</evidence>
<dbReference type="VEuPathDB" id="PiroplasmaDB:BmR1_04g07061"/>
<reference evidence="5 6" key="1">
    <citation type="journal article" date="2012" name="Nucleic Acids Res.">
        <title>Sequencing of the smallest Apicomplexan genome from the human pathogen Babesia microti.</title>
        <authorList>
            <person name="Cornillot E."/>
            <person name="Hadj-Kaddour K."/>
            <person name="Dassouli A."/>
            <person name="Noel B."/>
            <person name="Ranwez V."/>
            <person name="Vacherie B."/>
            <person name="Augagneur Y."/>
            <person name="Bres V."/>
            <person name="Duclos A."/>
            <person name="Randazzo S."/>
            <person name="Carcy B."/>
            <person name="Debierre-Grockiego F."/>
            <person name="Delbecq S."/>
            <person name="Moubri-Menage K."/>
            <person name="Shams-Eldin H."/>
            <person name="Usmani-Brown S."/>
            <person name="Bringaud F."/>
            <person name="Wincker P."/>
            <person name="Vivares C.P."/>
            <person name="Schwarz R.T."/>
            <person name="Schetters T.P."/>
            <person name="Krause P.J."/>
            <person name="Gorenflot A."/>
            <person name="Berry V."/>
            <person name="Barbe V."/>
            <person name="Ben Mamoun C."/>
        </authorList>
    </citation>
    <scope>NUCLEOTIDE SEQUENCE [LARGE SCALE GENOMIC DNA]</scope>
    <source>
        <strain evidence="5 6">RI</strain>
    </source>
</reference>
<feature type="domain" description="Histone RNA hairpin-binding protein RNA-binding" evidence="4">
    <location>
        <begin position="320"/>
        <end position="385"/>
    </location>
</feature>
<name>A0A1N6LXW8_BABMR</name>
<protein>
    <recommendedName>
        <fullName evidence="4">Histone RNA hairpin-binding protein RNA-binding domain-containing protein</fullName>
    </recommendedName>
</protein>
<dbReference type="EMBL" id="LN871599">
    <property type="protein sequence ID" value="SIO73717.1"/>
    <property type="molecule type" value="Genomic_DNA"/>
</dbReference>
<dbReference type="GeneID" id="33043772"/>
<dbReference type="OrthoDB" id="265795at2759"/>
<dbReference type="InterPro" id="IPR029344">
    <property type="entry name" value="SLBP_RNA_bind"/>
</dbReference>
<dbReference type="RefSeq" id="XP_021337784.1">
    <property type="nucleotide sequence ID" value="XM_021482573.1"/>
</dbReference>
<proteinExistence type="inferred from homology"/>
<sequence length="387" mass="43307">MSTCRWADIISSDSGYSFGRIARLESGTKKKATDDSFFDPGAPEVTEIKSINGHVSRLNIKNSPIRCSFKGLLSEISQSDSYTGGTGSNVKPAELSVTPYTNLIQGEQSNHTGKKWNKKEHSLDQQSDIYYSCSNKEPLNPTKKRKETTHSHNHINNDVNGTKNVSNSTSKKWNTLEISVKHNTSNWPSLSQCNYDDNGSPECIKNNMRKLGKSKNLTKDQLAQNGDTDMNQLLALLSTGDLDKLANLPTASIERLAKSLSSEDIVRLNDVQRIQLLQKTTLMQQALMQQISQQTTQSNNGVTNDCIRAAANDAAAETNMERINARLKDIAVGKTTKEYQNYISKVPRHERTDDDPQTPDPMEKCSSAKFRSKYRIWRVALHKYDSK</sequence>
<reference evidence="5 6" key="2">
    <citation type="journal article" date="2013" name="PLoS ONE">
        <title>Whole genome mapping and re-organization of the nuclear and mitochondrial genomes of Babesia microti isolates.</title>
        <authorList>
            <person name="Cornillot E."/>
            <person name="Dassouli A."/>
            <person name="Garg A."/>
            <person name="Pachikara N."/>
            <person name="Randazzo S."/>
            <person name="Depoix D."/>
            <person name="Carcy B."/>
            <person name="Delbecq S."/>
            <person name="Frutos R."/>
            <person name="Silva J.C."/>
            <person name="Sutton R."/>
            <person name="Krause P.J."/>
            <person name="Mamoun C.B."/>
        </authorList>
    </citation>
    <scope>NUCLEOTIDE SEQUENCE [LARGE SCALE GENOMIC DNA]</scope>
    <source>
        <strain evidence="5 6">RI</strain>
    </source>
</reference>
<dbReference type="PANTHER" id="PTHR17408">
    <property type="entry name" value="HISTONE RNA HAIRPIN-BINDING PROTEIN"/>
    <property type="match status" value="1"/>
</dbReference>
<feature type="region of interest" description="Disordered" evidence="3">
    <location>
        <begin position="344"/>
        <end position="367"/>
    </location>
</feature>
<evidence type="ECO:0000256" key="2">
    <source>
        <dbReference type="ARBA" id="ARBA00022884"/>
    </source>
</evidence>
<evidence type="ECO:0000259" key="4">
    <source>
        <dbReference type="Pfam" id="PF15247"/>
    </source>
</evidence>
<dbReference type="AlphaFoldDB" id="A0A1N6LXW8"/>
<dbReference type="KEGG" id="bmic:BmR1_04g07061"/>
<dbReference type="PANTHER" id="PTHR17408:SF0">
    <property type="entry name" value="HISTONE RNA HAIRPIN-BINDING PROTEIN"/>
    <property type="match status" value="1"/>
</dbReference>
<dbReference type="GO" id="GO:0006398">
    <property type="term" value="P:mRNA 3'-end processing by stem-loop binding and cleavage"/>
    <property type="evidence" value="ECO:0007669"/>
    <property type="project" value="TreeGrafter"/>
</dbReference>
<dbReference type="GO" id="GO:0003729">
    <property type="term" value="F:mRNA binding"/>
    <property type="evidence" value="ECO:0007669"/>
    <property type="project" value="InterPro"/>
</dbReference>
<dbReference type="GO" id="GO:0071204">
    <property type="term" value="C:histone pre-mRNA 3'end processing complex"/>
    <property type="evidence" value="ECO:0007669"/>
    <property type="project" value="TreeGrafter"/>
</dbReference>
<dbReference type="GO" id="GO:0071207">
    <property type="term" value="F:histone pre-mRNA stem-loop binding"/>
    <property type="evidence" value="ECO:0007669"/>
    <property type="project" value="TreeGrafter"/>
</dbReference>
<feature type="compositionally biased region" description="Polar residues" evidence="3">
    <location>
        <begin position="154"/>
        <end position="168"/>
    </location>
</feature>
<feature type="compositionally biased region" description="Basic residues" evidence="3">
    <location>
        <begin position="142"/>
        <end position="153"/>
    </location>
</feature>
<evidence type="ECO:0000256" key="3">
    <source>
        <dbReference type="SAM" id="MobiDB-lite"/>
    </source>
</evidence>